<dbReference type="Proteomes" id="UP001515500">
    <property type="component" value="Chromosome 2"/>
</dbReference>
<dbReference type="InterPro" id="IPR004252">
    <property type="entry name" value="Probable_transposase_24"/>
</dbReference>
<reference evidence="4" key="1">
    <citation type="submission" date="2025-08" db="UniProtKB">
        <authorList>
            <consortium name="RefSeq"/>
        </authorList>
    </citation>
    <scope>IDENTIFICATION</scope>
</reference>
<keyword evidence="3" id="KW-1185">Reference proteome</keyword>
<dbReference type="RefSeq" id="XP_039134634.1">
    <property type="nucleotide sequence ID" value="XM_039278700.1"/>
</dbReference>
<feature type="coiled-coil region" evidence="1">
    <location>
        <begin position="424"/>
        <end position="455"/>
    </location>
</feature>
<protein>
    <submittedName>
        <fullName evidence="4">Uncharacterized protein LOC120271998</fullName>
    </submittedName>
</protein>
<name>A0AB40C5L5_DIOCR</name>
<feature type="compositionally biased region" description="Polar residues" evidence="2">
    <location>
        <begin position="110"/>
        <end position="126"/>
    </location>
</feature>
<evidence type="ECO:0000313" key="3">
    <source>
        <dbReference type="Proteomes" id="UP001515500"/>
    </source>
</evidence>
<dbReference type="AlphaFoldDB" id="A0AB40C5L5"/>
<proteinExistence type="predicted"/>
<dbReference type="Pfam" id="PF03004">
    <property type="entry name" value="Transposase_24"/>
    <property type="match status" value="1"/>
</dbReference>
<evidence type="ECO:0000256" key="1">
    <source>
        <dbReference type="SAM" id="Coils"/>
    </source>
</evidence>
<gene>
    <name evidence="4" type="primary">LOC120271998</name>
</gene>
<sequence length="464" mass="52838">MKRDKDNWWAVCKIKPRQIIDAPLANLAFQEDEIEEHSIDNIDDIPRPLNDSNGGSMEVDNSHDYILEDEIETDYETEDKLENDEDEYISDDNKLTRFRGGRSGGRTSHAHSNIEGSSNVDSVPFSNATIPSVEETVNGIGSQQPNQNVVAIIDTQANYGSTQDASTIVGRLRITVVNGLLEPSSKCAKIITKNFKEKVDFEGYTWKTVSQPISDFYFEEFRKHFIWDSSLEAQVKEAWVLKASQRYSDFFRDIRDVTTKPEYLSEEEYKHWKAIWDRPTFKKKQEINSKNRHSIAGPSCHTGGSISNVEHGKKLESKLGRKATPHELFLHTHTKKHDGETFVDLKSKTINDKMLTLKQHAISTESASTNSRPTPVDELTLYIEAVGGEKKRRVYGLGSQASSYYGCSNSNVNNSTATFTMQNNEDLQNELEYVCNQLQIQEERHQQERQETQQELQTNLTRGG</sequence>
<dbReference type="GeneID" id="120271998"/>
<accession>A0AB40C5L5</accession>
<evidence type="ECO:0000256" key="2">
    <source>
        <dbReference type="SAM" id="MobiDB-lite"/>
    </source>
</evidence>
<evidence type="ECO:0000313" key="4">
    <source>
        <dbReference type="RefSeq" id="XP_039134634.1"/>
    </source>
</evidence>
<organism evidence="3 4">
    <name type="scientific">Dioscorea cayennensis subsp. rotundata</name>
    <name type="common">White Guinea yam</name>
    <name type="synonym">Dioscorea rotundata</name>
    <dbReference type="NCBI Taxonomy" id="55577"/>
    <lineage>
        <taxon>Eukaryota</taxon>
        <taxon>Viridiplantae</taxon>
        <taxon>Streptophyta</taxon>
        <taxon>Embryophyta</taxon>
        <taxon>Tracheophyta</taxon>
        <taxon>Spermatophyta</taxon>
        <taxon>Magnoliopsida</taxon>
        <taxon>Liliopsida</taxon>
        <taxon>Dioscoreales</taxon>
        <taxon>Dioscoreaceae</taxon>
        <taxon>Dioscorea</taxon>
    </lineage>
</organism>
<keyword evidence="1" id="KW-0175">Coiled coil</keyword>
<feature type="region of interest" description="Disordered" evidence="2">
    <location>
        <begin position="95"/>
        <end position="126"/>
    </location>
</feature>